<organism evidence="1 2">
    <name type="scientific">Deinococcus roseus</name>
    <dbReference type="NCBI Taxonomy" id="392414"/>
    <lineage>
        <taxon>Bacteria</taxon>
        <taxon>Thermotogati</taxon>
        <taxon>Deinococcota</taxon>
        <taxon>Deinococci</taxon>
        <taxon>Deinococcales</taxon>
        <taxon>Deinococcaceae</taxon>
        <taxon>Deinococcus</taxon>
    </lineage>
</organism>
<sequence>MDRAIVLKFARPAKVPELVKGKRVGMRSPVSDEVLMSALERQVLPVFQRHFPNTEILIEVSNTSKHLIRGFVGPDEKQARESIPMLLESVMEEFNPAEE</sequence>
<dbReference type="EMBL" id="BMOD01000018">
    <property type="protein sequence ID" value="GGJ47819.1"/>
    <property type="molecule type" value="Genomic_DNA"/>
</dbReference>
<evidence type="ECO:0000313" key="1">
    <source>
        <dbReference type="EMBL" id="GGJ47819.1"/>
    </source>
</evidence>
<keyword evidence="2" id="KW-1185">Reference proteome</keyword>
<dbReference type="Proteomes" id="UP000632222">
    <property type="component" value="Unassembled WGS sequence"/>
</dbReference>
<reference evidence="2" key="1">
    <citation type="journal article" date="2019" name="Int. J. Syst. Evol. Microbiol.">
        <title>The Global Catalogue of Microorganisms (GCM) 10K type strain sequencing project: providing services to taxonomists for standard genome sequencing and annotation.</title>
        <authorList>
            <consortium name="The Broad Institute Genomics Platform"/>
            <consortium name="The Broad Institute Genome Sequencing Center for Infectious Disease"/>
            <person name="Wu L."/>
            <person name="Ma J."/>
        </authorList>
    </citation>
    <scope>NUCLEOTIDE SEQUENCE [LARGE SCALE GENOMIC DNA]</scope>
    <source>
        <strain evidence="2">JCM 14370</strain>
    </source>
</reference>
<name>A0ABQ2D6E8_9DEIO</name>
<gene>
    <name evidence="1" type="ORF">GCM10008938_37260</name>
</gene>
<evidence type="ECO:0000313" key="2">
    <source>
        <dbReference type="Proteomes" id="UP000632222"/>
    </source>
</evidence>
<comment type="caution">
    <text evidence="1">The sequence shown here is derived from an EMBL/GenBank/DDBJ whole genome shotgun (WGS) entry which is preliminary data.</text>
</comment>
<dbReference type="RefSeq" id="WP_189005272.1">
    <property type="nucleotide sequence ID" value="NZ_BMOD01000018.1"/>
</dbReference>
<accession>A0ABQ2D6E8</accession>
<protein>
    <submittedName>
        <fullName evidence="1">Uncharacterized protein</fullName>
    </submittedName>
</protein>
<proteinExistence type="predicted"/>